<evidence type="ECO:0008006" key="3">
    <source>
        <dbReference type="Google" id="ProtNLM"/>
    </source>
</evidence>
<gene>
    <name evidence="1" type="ORF">DFJ66_7711</name>
</gene>
<dbReference type="OrthoDB" id="3689408at2"/>
<organism evidence="1 2">
    <name type="scientific">Saccharothrix variisporea</name>
    <dbReference type="NCBI Taxonomy" id="543527"/>
    <lineage>
        <taxon>Bacteria</taxon>
        <taxon>Bacillati</taxon>
        <taxon>Actinomycetota</taxon>
        <taxon>Actinomycetes</taxon>
        <taxon>Pseudonocardiales</taxon>
        <taxon>Pseudonocardiaceae</taxon>
        <taxon>Saccharothrix</taxon>
    </lineage>
</organism>
<keyword evidence="2" id="KW-1185">Reference proteome</keyword>
<evidence type="ECO:0000313" key="1">
    <source>
        <dbReference type="EMBL" id="RKT74366.1"/>
    </source>
</evidence>
<sequence length="146" mass="15798">MRFYEEVLGRLHDLWAQIDPAPPDLADRTAFAFDFTTAHDEIARAVRHPRVVGARGDAEARLITFTGARLTIVLSLTVKPGGMARLDGWIIPASAHLVELRTAQSVQRTSSDGNGRFSFPAVDHAVAQLAVRIEGASAVTTPAIEL</sequence>
<proteinExistence type="predicted"/>
<evidence type="ECO:0000313" key="2">
    <source>
        <dbReference type="Proteomes" id="UP000272729"/>
    </source>
</evidence>
<name>A0A495XN84_9PSEU</name>
<dbReference type="EMBL" id="RBXR01000001">
    <property type="protein sequence ID" value="RKT74366.1"/>
    <property type="molecule type" value="Genomic_DNA"/>
</dbReference>
<accession>A0A495XN84</accession>
<protein>
    <recommendedName>
        <fullName evidence="3">Carboxypeptidase regulatory-like domain-containing protein</fullName>
    </recommendedName>
</protein>
<comment type="caution">
    <text evidence="1">The sequence shown here is derived from an EMBL/GenBank/DDBJ whole genome shotgun (WGS) entry which is preliminary data.</text>
</comment>
<dbReference type="AlphaFoldDB" id="A0A495XN84"/>
<dbReference type="Proteomes" id="UP000272729">
    <property type="component" value="Unassembled WGS sequence"/>
</dbReference>
<dbReference type="RefSeq" id="WP_121228915.1">
    <property type="nucleotide sequence ID" value="NZ_JBIUBA010000003.1"/>
</dbReference>
<reference evidence="1 2" key="1">
    <citation type="submission" date="2018-10" db="EMBL/GenBank/DDBJ databases">
        <title>Sequencing the genomes of 1000 actinobacteria strains.</title>
        <authorList>
            <person name="Klenk H.-P."/>
        </authorList>
    </citation>
    <scope>NUCLEOTIDE SEQUENCE [LARGE SCALE GENOMIC DNA]</scope>
    <source>
        <strain evidence="1 2">DSM 43911</strain>
    </source>
</reference>